<evidence type="ECO:0000259" key="3">
    <source>
        <dbReference type="PROSITE" id="PS50802"/>
    </source>
</evidence>
<dbReference type="CDD" id="cd22744">
    <property type="entry name" value="OTU"/>
    <property type="match status" value="1"/>
</dbReference>
<reference evidence="5" key="1">
    <citation type="submission" date="2022-11" db="UniProtKB">
        <authorList>
            <consortium name="WormBaseParasite"/>
        </authorList>
    </citation>
    <scope>IDENTIFICATION</scope>
</reference>
<keyword evidence="1" id="KW-0175">Coiled coil</keyword>
<evidence type="ECO:0000313" key="5">
    <source>
        <dbReference type="WBParaSite" id="PDA_v2.g3132.t1"/>
    </source>
</evidence>
<dbReference type="AlphaFoldDB" id="A0A914QHC9"/>
<dbReference type="WBParaSite" id="PDA_v2.g3132.t1">
    <property type="protein sequence ID" value="PDA_v2.g3132.t1"/>
    <property type="gene ID" value="PDA_v2.g3132"/>
</dbReference>
<evidence type="ECO:0000256" key="1">
    <source>
        <dbReference type="SAM" id="Coils"/>
    </source>
</evidence>
<accession>A0A914QHC9</accession>
<dbReference type="PROSITE" id="PS50802">
    <property type="entry name" value="OTU"/>
    <property type="match status" value="1"/>
</dbReference>
<name>A0A914QHC9_9BILA</name>
<proteinExistence type="predicted"/>
<dbReference type="InterPro" id="IPR003323">
    <property type="entry name" value="OTU_dom"/>
</dbReference>
<sequence length="833" mass="97317">MNAVDWNHPEIAQLIDDHIHKRPGYLSQNAIAQGASNILQRDIVRTSVQRRIISLKKKLKRSDVQPFSKSAPPRLTHHKPHDKMSDQSLLLDSMECMKILHDRKVQQEAQSTMKSFFSTSTPVIANQKHIGSIGFINSLNSESISPKHMKMNVHHPPEYYEDQLKSRQVNIWEGLNSKLNAILLVEDDDHVYEYAFKQKRNGITYYNCSHCRSHKSQTSTLKIYMDGTTVIGDHHPDCSPRTKADNDVVQELQRGNLAAESGSKAYDAYMKVYQNLVDQGLNLKLHPYWKYRRNLGRWRQKCYPSCEMGFIDEKYFKLYGKDNDWLDFNDGNVAIFATERVYRTMANCKILVADATFSTSPHGVYQSYYNHGFIENGKGGEWVPLLMALMKKKDEKFYQKIVDRIKETWEKLEVEPKTERIHLDYEAGEYNAMKTLVGEDKVYGCVLYEAYCMKKGKTNMPHFRSIRTWIRCLLALPLLPHVHALFLWDTVLHNIPQCPENATEKQKEDWPIKEVEELKCYMETNWIQRKDKMWEFFGLGRTKNTNVCETFHACLTRRYSSKPNLTEFLTKMQLEFTRFDDRIVQVIDLNFGLNPRNKKYQQLEQKLRQLEDEYIEAMNQPNLSQCEAVSTMYRFCRKASYLLHDVRNKSGSTKKSANKEKNQKLRKEAEESMIWKNDLNFALIDLTDIIDQTEISMIKNGEIDEDFEFNPEFIEELLDENGGLNDFDSVEDLGSVVTEFVRPYNPPSMLWLKQTCARLNIPFERNKFTKAKPVDDITRRVPTDFIRVKGDGHCGFRAFAALITGNERHHGRIRQLIMQELIANKNRNARSFF</sequence>
<evidence type="ECO:0000256" key="2">
    <source>
        <dbReference type="SAM" id="MobiDB-lite"/>
    </source>
</evidence>
<protein>
    <submittedName>
        <fullName evidence="5">OTU domain-containing protein</fullName>
    </submittedName>
</protein>
<feature type="coiled-coil region" evidence="1">
    <location>
        <begin position="593"/>
        <end position="620"/>
    </location>
</feature>
<keyword evidence="4" id="KW-1185">Reference proteome</keyword>
<feature type="domain" description="OTU" evidence="3">
    <location>
        <begin position="783"/>
        <end position="833"/>
    </location>
</feature>
<dbReference type="Gene3D" id="3.90.70.80">
    <property type="match status" value="1"/>
</dbReference>
<feature type="region of interest" description="Disordered" evidence="2">
    <location>
        <begin position="63"/>
        <end position="84"/>
    </location>
</feature>
<organism evidence="4 5">
    <name type="scientific">Panagrolaimus davidi</name>
    <dbReference type="NCBI Taxonomy" id="227884"/>
    <lineage>
        <taxon>Eukaryota</taxon>
        <taxon>Metazoa</taxon>
        <taxon>Ecdysozoa</taxon>
        <taxon>Nematoda</taxon>
        <taxon>Chromadorea</taxon>
        <taxon>Rhabditida</taxon>
        <taxon>Tylenchina</taxon>
        <taxon>Panagrolaimomorpha</taxon>
        <taxon>Panagrolaimoidea</taxon>
        <taxon>Panagrolaimidae</taxon>
        <taxon>Panagrolaimus</taxon>
    </lineage>
</organism>
<dbReference type="Proteomes" id="UP000887578">
    <property type="component" value="Unplaced"/>
</dbReference>
<evidence type="ECO:0000313" key="4">
    <source>
        <dbReference type="Proteomes" id="UP000887578"/>
    </source>
</evidence>